<sequence length="180" mass="19676">MKRQELAHILRAACDIAGDQEVLVLGSQSILGAFDEDDLPPAATASLEADIAFLDDPKRIKADEVEGAIGEMSPFHQTNGFYAEGVHVETAVYLPHGWRDRLISWRLTSSDPATPRFLEPHDLAVSKLGAARRKDLECVDALITARLVDVETLGERCALLGDEHAVVRGRINAFLASYLT</sequence>
<dbReference type="OrthoDB" id="1524134at2"/>
<accession>A0A2A3YLP6</accession>
<dbReference type="EMBL" id="NRGR01000005">
    <property type="protein sequence ID" value="PCC40682.1"/>
    <property type="molecule type" value="Genomic_DNA"/>
</dbReference>
<keyword evidence="3" id="KW-1185">Reference proteome</keyword>
<evidence type="ECO:0000313" key="2">
    <source>
        <dbReference type="EMBL" id="PCC40682.1"/>
    </source>
</evidence>
<gene>
    <name evidence="2" type="ORF">CIK66_02630</name>
</gene>
<dbReference type="Pfam" id="PF19502">
    <property type="entry name" value="DUF6036"/>
    <property type="match status" value="1"/>
</dbReference>
<evidence type="ECO:0000259" key="1">
    <source>
        <dbReference type="Pfam" id="PF19502"/>
    </source>
</evidence>
<protein>
    <recommendedName>
        <fullName evidence="1">DUF6036 domain-containing protein</fullName>
    </recommendedName>
</protein>
<proteinExistence type="predicted"/>
<dbReference type="RefSeq" id="WP_096196438.1">
    <property type="nucleotide sequence ID" value="NZ_NRGR01000005.1"/>
</dbReference>
<dbReference type="AlphaFoldDB" id="A0A2A3YLP6"/>
<feature type="domain" description="DUF6036" evidence="1">
    <location>
        <begin position="17"/>
        <end position="157"/>
    </location>
</feature>
<dbReference type="InterPro" id="IPR045792">
    <property type="entry name" value="DUF6036"/>
</dbReference>
<evidence type="ECO:0000313" key="3">
    <source>
        <dbReference type="Proteomes" id="UP000218598"/>
    </source>
</evidence>
<comment type="caution">
    <text evidence="2">The sequence shown here is derived from an EMBL/GenBank/DDBJ whole genome shotgun (WGS) entry which is preliminary data.</text>
</comment>
<reference evidence="2 3" key="1">
    <citation type="journal article" date="2017" name="Elife">
        <title>Extensive horizontal gene transfer in cheese-associated bacteria.</title>
        <authorList>
            <person name="Bonham K.S."/>
            <person name="Wolfe B.E."/>
            <person name="Dutton R.J."/>
        </authorList>
    </citation>
    <scope>NUCLEOTIDE SEQUENCE [LARGE SCALE GENOMIC DNA]</scope>
    <source>
        <strain evidence="2 3">341_9</strain>
    </source>
</reference>
<name>A0A2A3YLP6_9MICO</name>
<dbReference type="Proteomes" id="UP000218598">
    <property type="component" value="Unassembled WGS sequence"/>
</dbReference>
<organism evidence="2 3">
    <name type="scientific">Brachybacterium alimentarium</name>
    <dbReference type="NCBI Taxonomy" id="47845"/>
    <lineage>
        <taxon>Bacteria</taxon>
        <taxon>Bacillati</taxon>
        <taxon>Actinomycetota</taxon>
        <taxon>Actinomycetes</taxon>
        <taxon>Micrococcales</taxon>
        <taxon>Dermabacteraceae</taxon>
        <taxon>Brachybacterium</taxon>
    </lineage>
</organism>